<reference evidence="2" key="1">
    <citation type="journal article" date="2023" name="Front. Microbiol.">
        <title>Genomic-based phylogenetic and metabolic analyses of the genus Natronomonas, and description of Natronomonas aquatica sp. nov.</title>
        <authorList>
            <person name="Garcia-Roldan A."/>
            <person name="Duran-Viseras A."/>
            <person name="de la Haba R.R."/>
            <person name="Corral P."/>
            <person name="Sanchez-Porro C."/>
            <person name="Ventosa A."/>
        </authorList>
    </citation>
    <scope>NUCLEOTIDE SEQUENCE</scope>
    <source>
        <strain evidence="2">F2-12</strain>
    </source>
</reference>
<evidence type="ECO:0000313" key="2">
    <source>
        <dbReference type="EMBL" id="MCQ4334414.1"/>
    </source>
</evidence>
<dbReference type="InterPro" id="IPR006016">
    <property type="entry name" value="UspA"/>
</dbReference>
<dbReference type="InterPro" id="IPR014729">
    <property type="entry name" value="Rossmann-like_a/b/a_fold"/>
</dbReference>
<comment type="caution">
    <text evidence="2">The sequence shown here is derived from an EMBL/GenBank/DDBJ whole genome shotgun (WGS) entry which is preliminary data.</text>
</comment>
<feature type="domain" description="UspA" evidence="1">
    <location>
        <begin position="3"/>
        <end position="120"/>
    </location>
</feature>
<dbReference type="AlphaFoldDB" id="A0A9R1CSI4"/>
<dbReference type="Proteomes" id="UP001139494">
    <property type="component" value="Unassembled WGS sequence"/>
</dbReference>
<name>A0A9R1CSI4_9EURY</name>
<protein>
    <submittedName>
        <fullName evidence="2">Universal stress protein</fullName>
    </submittedName>
</protein>
<gene>
    <name evidence="2" type="ORF">KM295_13200</name>
</gene>
<organism evidence="2 3">
    <name type="scientific">Natronomonas aquatica</name>
    <dbReference type="NCBI Taxonomy" id="2841590"/>
    <lineage>
        <taxon>Archaea</taxon>
        <taxon>Methanobacteriati</taxon>
        <taxon>Methanobacteriota</taxon>
        <taxon>Stenosarchaea group</taxon>
        <taxon>Halobacteria</taxon>
        <taxon>Halobacteriales</taxon>
        <taxon>Natronomonadaceae</taxon>
        <taxon>Natronomonas</taxon>
    </lineage>
</organism>
<dbReference type="Gene3D" id="3.40.50.620">
    <property type="entry name" value="HUPs"/>
    <property type="match status" value="1"/>
</dbReference>
<accession>A0A9R1CSI4</accession>
<dbReference type="SUPFAM" id="SSF52402">
    <property type="entry name" value="Adenine nucleotide alpha hydrolases-like"/>
    <property type="match status" value="1"/>
</dbReference>
<dbReference type="Pfam" id="PF00582">
    <property type="entry name" value="Usp"/>
    <property type="match status" value="1"/>
</dbReference>
<dbReference type="EMBL" id="JAHLKM010000024">
    <property type="protein sequence ID" value="MCQ4334414.1"/>
    <property type="molecule type" value="Genomic_DNA"/>
</dbReference>
<evidence type="ECO:0000313" key="3">
    <source>
        <dbReference type="Proteomes" id="UP001139494"/>
    </source>
</evidence>
<sequence>MALIVPFDGSPLSKTALARAVQFRTVLEEDILVVSVIPKNNTEYARSRGWLEDTEPFDAERVVSSLRAEVANLAPEAEFHYIFVDRNAPRGTIAGRIKRFVRTHEGTIVFLGSENAGRIISALTVGQSVAGDRSYDTYIVTNEAPPTIETLDQNQPLEDTVS</sequence>
<proteinExistence type="predicted"/>
<keyword evidence="3" id="KW-1185">Reference proteome</keyword>
<dbReference type="RefSeq" id="WP_256030451.1">
    <property type="nucleotide sequence ID" value="NZ_JAHLKM010000024.1"/>
</dbReference>
<evidence type="ECO:0000259" key="1">
    <source>
        <dbReference type="Pfam" id="PF00582"/>
    </source>
</evidence>